<reference evidence="3 4" key="1">
    <citation type="submission" date="2015-08" db="EMBL/GenBank/DDBJ databases">
        <title>Draft genome sequence of cellulolytic and xylanolytic Paenibacillus sp. A59, isolated from a decaying forest soil from Patagonia, Argentina.</title>
        <authorList>
            <person name="Ghio S."/>
            <person name="Caceres A.M."/>
            <person name="Talia P."/>
            <person name="Grasso D."/>
            <person name="Campos E."/>
        </authorList>
    </citation>
    <scope>NUCLEOTIDE SEQUENCE [LARGE SCALE GENOMIC DNA]</scope>
    <source>
        <strain evidence="3 4">A59</strain>
    </source>
</reference>
<dbReference type="GO" id="GO:0010181">
    <property type="term" value="F:FMN binding"/>
    <property type="evidence" value="ECO:0007669"/>
    <property type="project" value="TreeGrafter"/>
</dbReference>
<dbReference type="AlphaFoldDB" id="A0A0M9BSB3"/>
<evidence type="ECO:0000313" key="4">
    <source>
        <dbReference type="Proteomes" id="UP000037688"/>
    </source>
</evidence>
<keyword evidence="1" id="KW-0560">Oxidoreductase</keyword>
<dbReference type="InterPro" id="IPR003680">
    <property type="entry name" value="Flavodoxin_fold"/>
</dbReference>
<dbReference type="Proteomes" id="UP000037688">
    <property type="component" value="Unassembled WGS sequence"/>
</dbReference>
<dbReference type="RefSeq" id="WP_053779474.1">
    <property type="nucleotide sequence ID" value="NZ_LITU01000033.1"/>
</dbReference>
<evidence type="ECO:0000259" key="2">
    <source>
        <dbReference type="Pfam" id="PF02525"/>
    </source>
</evidence>
<dbReference type="GO" id="GO:0003955">
    <property type="term" value="F:NAD(P)H dehydrogenase (quinone) activity"/>
    <property type="evidence" value="ECO:0007669"/>
    <property type="project" value="TreeGrafter"/>
</dbReference>
<dbReference type="GO" id="GO:0009055">
    <property type="term" value="F:electron transfer activity"/>
    <property type="evidence" value="ECO:0007669"/>
    <property type="project" value="TreeGrafter"/>
</dbReference>
<keyword evidence="4" id="KW-1185">Reference proteome</keyword>
<comment type="caution">
    <text evidence="3">The sequence shown here is derived from an EMBL/GenBank/DDBJ whole genome shotgun (WGS) entry which is preliminary data.</text>
</comment>
<evidence type="ECO:0000313" key="3">
    <source>
        <dbReference type="EMBL" id="KOY17819.1"/>
    </source>
</evidence>
<protein>
    <submittedName>
        <fullName evidence="3">General stress protein</fullName>
    </submittedName>
</protein>
<organism evidence="3 4">
    <name type="scientific">Paenibacillus xylanivorans</name>
    <dbReference type="NCBI Taxonomy" id="1705561"/>
    <lineage>
        <taxon>Bacteria</taxon>
        <taxon>Bacillati</taxon>
        <taxon>Bacillota</taxon>
        <taxon>Bacilli</taxon>
        <taxon>Bacillales</taxon>
        <taxon>Paenibacillaceae</taxon>
        <taxon>Paenibacillus</taxon>
    </lineage>
</organism>
<dbReference type="Pfam" id="PF02525">
    <property type="entry name" value="Flavodoxin_2"/>
    <property type="match status" value="1"/>
</dbReference>
<dbReference type="PANTHER" id="PTHR47307:SF1">
    <property type="entry name" value="GLUTATHIONE-REGULATED POTASSIUM-EFFLUX SYSTEM ANCILLARY PROTEIN KEFG"/>
    <property type="match status" value="1"/>
</dbReference>
<dbReference type="InterPro" id="IPR029039">
    <property type="entry name" value="Flavoprotein-like_sf"/>
</dbReference>
<proteinExistence type="predicted"/>
<dbReference type="InterPro" id="IPR046980">
    <property type="entry name" value="KefG/KefF"/>
</dbReference>
<feature type="domain" description="Flavodoxin-like fold" evidence="2">
    <location>
        <begin position="6"/>
        <end position="173"/>
    </location>
</feature>
<sequence>MANQTKKTLVIVTHPNLNSSRINKRLTEELLIHEEVTVHLLYEAYPDEQIDVEKERQLLENYDRIVLQFPFYWYSAPYLLKKWLDKVWGSGWAYGPGGNKLEGKELRLAISTGGVREAYQAGGFHQYSYSELLRPFQASANRVKMLYKPSFEISGVREVNDEALEKLAKKYAEFVTQPFLIVVES</sequence>
<dbReference type="SUPFAM" id="SSF52218">
    <property type="entry name" value="Flavoproteins"/>
    <property type="match status" value="1"/>
</dbReference>
<dbReference type="PANTHER" id="PTHR47307">
    <property type="entry name" value="GLUTATHIONE-REGULATED POTASSIUM-EFFLUX SYSTEM ANCILLARY PROTEIN KEFG"/>
    <property type="match status" value="1"/>
</dbReference>
<accession>A0A0M9BSB3</accession>
<dbReference type="EMBL" id="LITU01000033">
    <property type="protein sequence ID" value="KOY17819.1"/>
    <property type="molecule type" value="Genomic_DNA"/>
</dbReference>
<name>A0A0M9BSB3_9BACL</name>
<dbReference type="OrthoDB" id="9798454at2"/>
<dbReference type="PATRIC" id="fig|1705561.3.peg.187"/>
<dbReference type="Gene3D" id="3.40.50.360">
    <property type="match status" value="1"/>
</dbReference>
<evidence type="ECO:0000256" key="1">
    <source>
        <dbReference type="ARBA" id="ARBA00023002"/>
    </source>
</evidence>
<gene>
    <name evidence="3" type="ORF">AMS66_03525</name>
</gene>